<reference evidence="1" key="1">
    <citation type="journal article" date="2014" name="Int. J. Syst. Evol. Microbiol.">
        <title>Complete genome sequence of Corynebacterium casei LMG S-19264T (=DSM 44701T), isolated from a smear-ripened cheese.</title>
        <authorList>
            <consortium name="US DOE Joint Genome Institute (JGI-PGF)"/>
            <person name="Walter F."/>
            <person name="Albersmeier A."/>
            <person name="Kalinowski J."/>
            <person name="Ruckert C."/>
        </authorList>
    </citation>
    <scope>NUCLEOTIDE SEQUENCE</scope>
    <source>
        <strain evidence="1">CCM 7905</strain>
    </source>
</reference>
<keyword evidence="2" id="KW-1185">Reference proteome</keyword>
<dbReference type="NCBIfam" id="TIGR02678">
    <property type="entry name" value="TIGR02678 family protein"/>
    <property type="match status" value="1"/>
</dbReference>
<evidence type="ECO:0008006" key="3">
    <source>
        <dbReference type="Google" id="ProtNLM"/>
    </source>
</evidence>
<name>A0A917CXD7_9NOCA</name>
<gene>
    <name evidence="1" type="ORF">GCM10007304_12690</name>
</gene>
<dbReference type="InterPro" id="IPR013494">
    <property type="entry name" value="CHP02678"/>
</dbReference>
<sequence>MTESLGTLSQDAAGRQEASRELLQRPIITAARDPELLSLIRKHATALKSTFASELGYTLIVESTFARLVKTPLEPTAPTRALRRPNGVPLGASSYALLALTGAALLAPGMGDQVLLSTLVAQVREDAAARGIALSENITDRRRLVAALQVLVEWGLLGETDGTVTAWGDNASNDALLSVARPLLPHLLTHPLGPDTELAHVLAVPTDDPRKRLRRRLVEDPISLRRDLSDSEQDVLAREKTDLTRQLDEYFGLTLEVRAEGVLAYDSDARLSDIEFPGSGSLKQATLLLVGELVERLPAAQARTELLAPWPLVDQILSELTAENERSWKQEYVDSVVALRTDVVALLHDFRMAESRENGLALHAHAARYRPTTGSPT</sequence>
<protein>
    <recommendedName>
        <fullName evidence="3">TIGR02678 family protein</fullName>
    </recommendedName>
</protein>
<dbReference type="Proteomes" id="UP000654257">
    <property type="component" value="Unassembled WGS sequence"/>
</dbReference>
<dbReference type="Pfam" id="PF09661">
    <property type="entry name" value="DUF2398"/>
    <property type="match status" value="1"/>
</dbReference>
<dbReference type="EMBL" id="BMCU01000001">
    <property type="protein sequence ID" value="GGG00221.1"/>
    <property type="molecule type" value="Genomic_DNA"/>
</dbReference>
<accession>A0A917CXD7</accession>
<reference evidence="1" key="2">
    <citation type="submission" date="2020-09" db="EMBL/GenBank/DDBJ databases">
        <authorList>
            <person name="Sun Q."/>
            <person name="Sedlacek I."/>
        </authorList>
    </citation>
    <scope>NUCLEOTIDE SEQUENCE</scope>
    <source>
        <strain evidence="1">CCM 7905</strain>
    </source>
</reference>
<dbReference type="RefSeq" id="WP_188543787.1">
    <property type="nucleotide sequence ID" value="NZ_BMCU01000001.1"/>
</dbReference>
<organism evidence="1 2">
    <name type="scientific">Rhodococcoides trifolii</name>
    <dbReference type="NCBI Taxonomy" id="908250"/>
    <lineage>
        <taxon>Bacteria</taxon>
        <taxon>Bacillati</taxon>
        <taxon>Actinomycetota</taxon>
        <taxon>Actinomycetes</taxon>
        <taxon>Mycobacteriales</taxon>
        <taxon>Nocardiaceae</taxon>
        <taxon>Rhodococcoides</taxon>
    </lineage>
</organism>
<proteinExistence type="predicted"/>
<evidence type="ECO:0000313" key="2">
    <source>
        <dbReference type="Proteomes" id="UP000654257"/>
    </source>
</evidence>
<evidence type="ECO:0000313" key="1">
    <source>
        <dbReference type="EMBL" id="GGG00221.1"/>
    </source>
</evidence>
<dbReference type="AlphaFoldDB" id="A0A917CXD7"/>
<comment type="caution">
    <text evidence="1">The sequence shown here is derived from an EMBL/GenBank/DDBJ whole genome shotgun (WGS) entry which is preliminary data.</text>
</comment>